<evidence type="ECO:0000313" key="3">
    <source>
        <dbReference type="Proteomes" id="UP000253606"/>
    </source>
</evidence>
<evidence type="ECO:0000313" key="2">
    <source>
        <dbReference type="EMBL" id="AXC12687.1"/>
    </source>
</evidence>
<feature type="domain" description="Tachylectin 2" evidence="1">
    <location>
        <begin position="400"/>
        <end position="521"/>
    </location>
</feature>
<name>A0A2Z5G1S5_9BACT</name>
<dbReference type="OrthoDB" id="1492065at2"/>
<keyword evidence="3" id="KW-1185">Reference proteome</keyword>
<dbReference type="RefSeq" id="WP_114207831.1">
    <property type="nucleotide sequence ID" value="NZ_CP030840.1"/>
</dbReference>
<dbReference type="SUPFAM" id="SSF50934">
    <property type="entry name" value="Tachylectin-2"/>
    <property type="match status" value="1"/>
</dbReference>
<reference evidence="2 3" key="1">
    <citation type="journal article" date="2018" name="Front. Microbiol.">
        <title>Hydrolytic Capabilities as a Key to Environmental Success: Chitinolytic and Cellulolytic Acidobacteria From Acidic Sub-arctic Soils and Boreal Peatlands.</title>
        <authorList>
            <person name="Belova S.E."/>
            <person name="Ravin N.V."/>
            <person name="Pankratov T.A."/>
            <person name="Rakitin A.L."/>
            <person name="Ivanova A.A."/>
            <person name="Beletsky A.V."/>
            <person name="Mardanov A.V."/>
            <person name="Sinninghe Damste J.S."/>
            <person name="Dedysh S.N."/>
        </authorList>
    </citation>
    <scope>NUCLEOTIDE SEQUENCE [LARGE SCALE GENOMIC DNA]</scope>
    <source>
        <strain evidence="2 3">SBC82</strain>
    </source>
</reference>
<dbReference type="KEGG" id="abas:ACPOL_3400"/>
<accession>A0A2Z5G1S5</accession>
<dbReference type="Proteomes" id="UP000253606">
    <property type="component" value="Chromosome"/>
</dbReference>
<dbReference type="EMBL" id="CP030840">
    <property type="protein sequence ID" value="AXC12687.1"/>
    <property type="molecule type" value="Genomic_DNA"/>
</dbReference>
<dbReference type="InterPro" id="IPR036813">
    <property type="entry name" value="Tachylectin2_sf"/>
</dbReference>
<protein>
    <recommendedName>
        <fullName evidence="1">Tachylectin 2 domain-containing protein</fullName>
    </recommendedName>
</protein>
<sequence length="530" mass="56104">MGFAGGGSNNSILVNGCKNLENLTVTLQVTEDLIEVNNKGFSLQLNSYPQPTAITPNSTQDTTFPGKIVGQLNWFQYLIIVANNQVTFEIQYWASAQSYRTAGPNNNPPEIRWPPRYTPNPANTSPWLPVFPNSSITGTVVGSTASNTVVAGSVITIKLPTDSNGNVTGATFSITDPGGKVQSASTQPWKNYAGQSEPADYALFPIYGFQADLVSAPGLPCTFSSGAGTLTYSISQGALAVQAASTQCSSVRQTPTGESSNTIYREITPASGATVSQSVYVPQLLSYGDPNLPGAVANPVGVGFAGWSAFMLLFGGQNIYGQSRIYAVDGQGQLLAYADAGTIGNVSSPVVVGFGGWLQFKFLFGGWNTDGQGRIYAVNDQGQLLSYGDAASIGNVSSPAIVGFGGWLQFKFLFGGRNATGQGRIYAVNDQGQLLCYTDNGNTGNVSAPVIVGFDGWLQFKFLFAGKNQLGQDRIYAVNDQGQLLSYTDNGLPGNVSAPTTVGFGGWTDFKFLFTGTNELFQDRIYAVYA</sequence>
<dbReference type="InterPro" id="IPR023294">
    <property type="entry name" value="Tachylectin2"/>
</dbReference>
<proteinExistence type="predicted"/>
<evidence type="ECO:0000259" key="1">
    <source>
        <dbReference type="Pfam" id="PF14517"/>
    </source>
</evidence>
<dbReference type="Pfam" id="PF14517">
    <property type="entry name" value="Tachylectin"/>
    <property type="match status" value="1"/>
</dbReference>
<dbReference type="Gene3D" id="2.115.10.10">
    <property type="entry name" value="Tachylectin 2"/>
    <property type="match status" value="1"/>
</dbReference>
<gene>
    <name evidence="2" type="ORF">ACPOL_3400</name>
</gene>
<organism evidence="2 3">
    <name type="scientific">Acidisarcina polymorpha</name>
    <dbReference type="NCBI Taxonomy" id="2211140"/>
    <lineage>
        <taxon>Bacteria</taxon>
        <taxon>Pseudomonadati</taxon>
        <taxon>Acidobacteriota</taxon>
        <taxon>Terriglobia</taxon>
        <taxon>Terriglobales</taxon>
        <taxon>Acidobacteriaceae</taxon>
        <taxon>Acidisarcina</taxon>
    </lineage>
</organism>
<dbReference type="AlphaFoldDB" id="A0A2Z5G1S5"/>
<dbReference type="Gene3D" id="2.20.25.650">
    <property type="entry name" value="Tachylectin-2-like"/>
    <property type="match status" value="2"/>
</dbReference>